<evidence type="ECO:0000313" key="3">
    <source>
        <dbReference type="EMBL" id="MBC8537494.1"/>
    </source>
</evidence>
<dbReference type="RefSeq" id="WP_249279401.1">
    <property type="nucleotide sequence ID" value="NZ_JACRSS010000001.1"/>
</dbReference>
<proteinExistence type="predicted"/>
<name>A0A926DHQ7_9FIRM</name>
<evidence type="ECO:0000259" key="2">
    <source>
        <dbReference type="Pfam" id="PF02698"/>
    </source>
</evidence>
<dbReference type="GO" id="GO:0000270">
    <property type="term" value="P:peptidoglycan metabolic process"/>
    <property type="evidence" value="ECO:0007669"/>
    <property type="project" value="TreeGrafter"/>
</dbReference>
<dbReference type="PANTHER" id="PTHR30336">
    <property type="entry name" value="INNER MEMBRANE PROTEIN, PROBABLE PERMEASE"/>
    <property type="match status" value="1"/>
</dbReference>
<keyword evidence="1" id="KW-0472">Membrane</keyword>
<dbReference type="InterPro" id="IPR003848">
    <property type="entry name" value="DUF218"/>
</dbReference>
<reference evidence="3" key="1">
    <citation type="submission" date="2020-08" db="EMBL/GenBank/DDBJ databases">
        <title>Genome public.</title>
        <authorList>
            <person name="Liu C."/>
            <person name="Sun Q."/>
        </authorList>
    </citation>
    <scope>NUCLEOTIDE SEQUENCE</scope>
    <source>
        <strain evidence="3">NSJ-63</strain>
    </source>
</reference>
<dbReference type="Gene3D" id="3.40.50.620">
    <property type="entry name" value="HUPs"/>
    <property type="match status" value="1"/>
</dbReference>
<dbReference type="EMBL" id="JACRSS010000001">
    <property type="protein sequence ID" value="MBC8537494.1"/>
    <property type="molecule type" value="Genomic_DNA"/>
</dbReference>
<dbReference type="InterPro" id="IPR014729">
    <property type="entry name" value="Rossmann-like_a/b/a_fold"/>
</dbReference>
<dbReference type="PANTHER" id="PTHR30336:SF4">
    <property type="entry name" value="ENVELOPE BIOGENESIS FACTOR ELYC"/>
    <property type="match status" value="1"/>
</dbReference>
<feature type="transmembrane region" description="Helical" evidence="1">
    <location>
        <begin position="60"/>
        <end position="84"/>
    </location>
</feature>
<feature type="domain" description="DUF218" evidence="2">
    <location>
        <begin position="97"/>
        <end position="237"/>
    </location>
</feature>
<accession>A0A926DHQ7</accession>
<evidence type="ECO:0000313" key="4">
    <source>
        <dbReference type="Proteomes" id="UP000617951"/>
    </source>
</evidence>
<dbReference type="InterPro" id="IPR051599">
    <property type="entry name" value="Cell_Envelope_Assoc"/>
</dbReference>
<sequence>MENWVWIAVGGFLLADTFAVKWISNWNMGVLMPAILGAPLFFYGLFYQEAELWFQTEAGRIVKGIFVVGYVSFFLFFLFCIFLMERGKTRRMKEPPEAVIVLGGGLRGERPSRLLRKRLDTGKKLAEESRAILVVSGGQGRDEVISEAEAMRRYLEAQGFPRGRILMEDRSRSTYQNFLYSKKLLDAYFDRPYRAAFVTSGFHVYRAGLVARKLNFAIPGVAAPSAWYMALNFYLRETLALLRYFLFGIV</sequence>
<dbReference type="CDD" id="cd06259">
    <property type="entry name" value="YdcF-like"/>
    <property type="match status" value="1"/>
</dbReference>
<dbReference type="GO" id="GO:0005886">
    <property type="term" value="C:plasma membrane"/>
    <property type="evidence" value="ECO:0007669"/>
    <property type="project" value="TreeGrafter"/>
</dbReference>
<feature type="transmembrane region" description="Helical" evidence="1">
    <location>
        <begin position="30"/>
        <end position="48"/>
    </location>
</feature>
<keyword evidence="1" id="KW-1133">Transmembrane helix</keyword>
<gene>
    <name evidence="3" type="ORF">H8693_00915</name>
</gene>
<keyword evidence="4" id="KW-1185">Reference proteome</keyword>
<dbReference type="AlphaFoldDB" id="A0A926DHQ7"/>
<dbReference type="Proteomes" id="UP000617951">
    <property type="component" value="Unassembled WGS sequence"/>
</dbReference>
<organism evidence="3 4">
    <name type="scientific">Guopingia tenuis</name>
    <dbReference type="NCBI Taxonomy" id="2763656"/>
    <lineage>
        <taxon>Bacteria</taxon>
        <taxon>Bacillati</taxon>
        <taxon>Bacillota</taxon>
        <taxon>Clostridia</taxon>
        <taxon>Christensenellales</taxon>
        <taxon>Christensenellaceae</taxon>
        <taxon>Guopingia</taxon>
    </lineage>
</organism>
<dbReference type="Pfam" id="PF02698">
    <property type="entry name" value="DUF218"/>
    <property type="match status" value="1"/>
</dbReference>
<protein>
    <submittedName>
        <fullName evidence="3">YdcF family protein</fullName>
    </submittedName>
</protein>
<dbReference type="GO" id="GO:0043164">
    <property type="term" value="P:Gram-negative-bacterium-type cell wall biogenesis"/>
    <property type="evidence" value="ECO:0007669"/>
    <property type="project" value="TreeGrafter"/>
</dbReference>
<keyword evidence="1" id="KW-0812">Transmembrane</keyword>
<feature type="transmembrane region" description="Helical" evidence="1">
    <location>
        <begin position="6"/>
        <end position="23"/>
    </location>
</feature>
<evidence type="ECO:0000256" key="1">
    <source>
        <dbReference type="SAM" id="Phobius"/>
    </source>
</evidence>
<comment type="caution">
    <text evidence="3">The sequence shown here is derived from an EMBL/GenBank/DDBJ whole genome shotgun (WGS) entry which is preliminary data.</text>
</comment>